<dbReference type="PANTHER" id="PTHR28641:SF1">
    <property type="entry name" value="MALONYL-COA DECARBOXYLASE, MITOCHONDRIAL"/>
    <property type="match status" value="1"/>
</dbReference>
<feature type="domain" description="Malonyl-CoA decarboxylase N-terminal" evidence="3">
    <location>
        <begin position="100"/>
        <end position="148"/>
    </location>
</feature>
<dbReference type="InterPro" id="IPR007956">
    <property type="entry name" value="Malonyl_CoA_deC_C"/>
</dbReference>
<dbReference type="InterPro" id="IPR042303">
    <property type="entry name" value="Malonyl_CoA_deC_C_sf"/>
</dbReference>
<organism evidence="4 5">
    <name type="scientific">Bordetella pseudohinzii</name>
    <dbReference type="NCBI Taxonomy" id="1331258"/>
    <lineage>
        <taxon>Bacteria</taxon>
        <taxon>Pseudomonadati</taxon>
        <taxon>Pseudomonadota</taxon>
        <taxon>Betaproteobacteria</taxon>
        <taxon>Burkholderiales</taxon>
        <taxon>Alcaligenaceae</taxon>
        <taxon>Bordetella</taxon>
    </lineage>
</organism>
<gene>
    <name evidence="4" type="ORF">ERS370011_03895</name>
</gene>
<sequence>MSSLDRPMSARVAEPREPADEAPGGNSLMARLGRLLERDRLADTEILALFEARATDVRANKLAAAWCAAYQQGDGARRRALLAGLVRAHARFNPAGEEAARLFKRLNAQREGLRFLVALRADMLRWRKQVAGLQPLEQVLEGLLSAWFDVGLLELRPLTWDSPASLLEKLIKYEAVHAIQSWDDLRHRVAPDRRCYAYFHPQLPDVPLIFVEIAFDARMSDSVQSLLDPQAPMQDLGRARWAIFYSISNTQEGLRGISFGNFLLKRVIERLLQELPQLKSFATLSPIPGFAAWLARLKGAEVERIVRGDQDSEHRAPDGQRWVARLGRAARGKPSEALRRAGVKLAAHYLQTLKNDQPLDPVARFHLGNGARLERLNWAADVSDKGLEQSCGMMVNYLYVLDDLDSNLARLQDGKITASRAFGRVA</sequence>
<dbReference type="RefSeq" id="WP_165590434.1">
    <property type="nucleotide sequence ID" value="NZ_CAJGUP010000159.1"/>
</dbReference>
<dbReference type="InterPro" id="IPR038351">
    <property type="entry name" value="MCD_N_sf"/>
</dbReference>
<dbReference type="EMBL" id="CYTV01000016">
    <property type="protein sequence ID" value="CUJ12552.1"/>
    <property type="molecule type" value="Genomic_DNA"/>
</dbReference>
<dbReference type="Gene3D" id="3.40.630.150">
    <property type="entry name" value="Malonyl-CoA decarboxylase, catalytic domain"/>
    <property type="match status" value="1"/>
</dbReference>
<reference evidence="4 5" key="1">
    <citation type="submission" date="2015-09" db="EMBL/GenBank/DDBJ databases">
        <authorList>
            <person name="Jackson K.R."/>
            <person name="Lunt B.L."/>
            <person name="Fisher J.N.B."/>
            <person name="Gardner A.V."/>
            <person name="Bailey M.E."/>
            <person name="Deus L.M."/>
            <person name="Earl A.S."/>
            <person name="Gibby P.D."/>
            <person name="Hartmann K.A."/>
            <person name="Liu J.E."/>
            <person name="Manci A.M."/>
            <person name="Nielsen D.A."/>
            <person name="Solomon M.B."/>
            <person name="Breakwell D.P."/>
            <person name="Burnett S.H."/>
            <person name="Grose J.H."/>
        </authorList>
    </citation>
    <scope>NUCLEOTIDE SEQUENCE [LARGE SCALE GENOMIC DNA]</scope>
    <source>
        <strain evidence="4 5">2789STDY5608636</strain>
    </source>
</reference>
<dbReference type="Pfam" id="PF17408">
    <property type="entry name" value="MCD_N"/>
    <property type="match status" value="1"/>
</dbReference>
<evidence type="ECO:0000313" key="5">
    <source>
        <dbReference type="Proteomes" id="UP000053096"/>
    </source>
</evidence>
<protein>
    <submittedName>
        <fullName evidence="4">Malonyl-CoA decarboxylase (MCD)</fullName>
    </submittedName>
</protein>
<dbReference type="InterPro" id="IPR038917">
    <property type="entry name" value="Malonyl_CoA_deC"/>
</dbReference>
<evidence type="ECO:0000256" key="1">
    <source>
        <dbReference type="SAM" id="MobiDB-lite"/>
    </source>
</evidence>
<dbReference type="Gene3D" id="1.20.140.90">
    <property type="entry name" value="Malonyl-CoA decarboxylase, oligemerization domain"/>
    <property type="match status" value="1"/>
</dbReference>
<dbReference type="PANTHER" id="PTHR28641">
    <property type="match status" value="1"/>
</dbReference>
<dbReference type="Proteomes" id="UP000053096">
    <property type="component" value="Unassembled WGS sequence"/>
</dbReference>
<dbReference type="InterPro" id="IPR035372">
    <property type="entry name" value="MCD_N"/>
</dbReference>
<name>A0A0M7HRJ4_9BORD</name>
<dbReference type="GO" id="GO:0050080">
    <property type="term" value="F:malonyl-CoA decarboxylase activity"/>
    <property type="evidence" value="ECO:0007669"/>
    <property type="project" value="InterPro"/>
</dbReference>
<evidence type="ECO:0000313" key="4">
    <source>
        <dbReference type="EMBL" id="CUJ12552.1"/>
    </source>
</evidence>
<evidence type="ECO:0000259" key="3">
    <source>
        <dbReference type="Pfam" id="PF17408"/>
    </source>
</evidence>
<proteinExistence type="predicted"/>
<dbReference type="Pfam" id="PF05292">
    <property type="entry name" value="MCD"/>
    <property type="match status" value="1"/>
</dbReference>
<dbReference type="AlphaFoldDB" id="A0A0M7HRJ4"/>
<feature type="domain" description="Malonyl-CoA decarboxylase C-terminal" evidence="2">
    <location>
        <begin position="151"/>
        <end position="399"/>
    </location>
</feature>
<evidence type="ECO:0000259" key="2">
    <source>
        <dbReference type="Pfam" id="PF05292"/>
    </source>
</evidence>
<feature type="region of interest" description="Disordered" evidence="1">
    <location>
        <begin position="1"/>
        <end position="26"/>
    </location>
</feature>
<accession>A0A0M7HRJ4</accession>
<dbReference type="GO" id="GO:0006633">
    <property type="term" value="P:fatty acid biosynthetic process"/>
    <property type="evidence" value="ECO:0007669"/>
    <property type="project" value="InterPro"/>
</dbReference>